<feature type="region of interest" description="Disordered" evidence="9">
    <location>
        <begin position="1"/>
        <end position="70"/>
    </location>
</feature>
<feature type="compositionally biased region" description="Basic and acidic residues" evidence="9">
    <location>
        <begin position="52"/>
        <end position="69"/>
    </location>
</feature>
<comment type="subcellular location">
    <subcellularLocation>
        <location evidence="2">Nucleus</location>
    </subcellularLocation>
</comment>
<evidence type="ECO:0000256" key="2">
    <source>
        <dbReference type="ARBA" id="ARBA00004123"/>
    </source>
</evidence>
<dbReference type="SMART" id="SM00525">
    <property type="entry name" value="FES"/>
    <property type="match status" value="1"/>
</dbReference>
<evidence type="ECO:0000256" key="7">
    <source>
        <dbReference type="ARBA" id="ARBA00023125"/>
    </source>
</evidence>
<evidence type="ECO:0000259" key="10">
    <source>
        <dbReference type="SMART" id="SM00478"/>
    </source>
</evidence>
<keyword evidence="8" id="KW-0539">Nucleus</keyword>
<comment type="caution">
    <text evidence="11">The sequence shown here is derived from an EMBL/GenBank/DDBJ whole genome shotgun (WGS) entry which is preliminary data.</text>
</comment>
<dbReference type="Pfam" id="PF15628">
    <property type="entry name" value="RRM_DME"/>
    <property type="match status" value="1"/>
</dbReference>
<organism evidence="11 12">
    <name type="scientific">Rehmannia glutinosa</name>
    <name type="common">Chinese foxglove</name>
    <dbReference type="NCBI Taxonomy" id="99300"/>
    <lineage>
        <taxon>Eukaryota</taxon>
        <taxon>Viridiplantae</taxon>
        <taxon>Streptophyta</taxon>
        <taxon>Embryophyta</taxon>
        <taxon>Tracheophyta</taxon>
        <taxon>Spermatophyta</taxon>
        <taxon>Magnoliopsida</taxon>
        <taxon>eudicotyledons</taxon>
        <taxon>Gunneridae</taxon>
        <taxon>Pentapetalae</taxon>
        <taxon>asterids</taxon>
        <taxon>lamiids</taxon>
        <taxon>Lamiales</taxon>
        <taxon>Orobanchaceae</taxon>
        <taxon>Rehmannieae</taxon>
        <taxon>Rehmannia</taxon>
    </lineage>
</organism>
<dbReference type="InterPro" id="IPR011257">
    <property type="entry name" value="DNA_glycosylase"/>
</dbReference>
<evidence type="ECO:0000256" key="3">
    <source>
        <dbReference type="ARBA" id="ARBA00005646"/>
    </source>
</evidence>
<dbReference type="InterPro" id="IPR023170">
    <property type="entry name" value="HhH_base_excis_C"/>
</dbReference>
<evidence type="ECO:0000313" key="12">
    <source>
        <dbReference type="Proteomes" id="UP001318860"/>
    </source>
</evidence>
<feature type="domain" description="HhH-GPD" evidence="10">
    <location>
        <begin position="506"/>
        <end position="675"/>
    </location>
</feature>
<dbReference type="Gene3D" id="1.10.1670.10">
    <property type="entry name" value="Helix-hairpin-Helix base-excision DNA repair enzymes (C-terminal)"/>
    <property type="match status" value="1"/>
</dbReference>
<dbReference type="PANTHER" id="PTHR46213">
    <property type="entry name" value="TRANSCRIPTIONAL ACTIVATOR DEMETER"/>
    <property type="match status" value="1"/>
</dbReference>
<dbReference type="InterPro" id="IPR003651">
    <property type="entry name" value="Endonuclease3_FeS-loop_motif"/>
</dbReference>
<keyword evidence="7" id="KW-0238">DNA-binding</keyword>
<protein>
    <recommendedName>
        <fullName evidence="10">HhH-GPD domain-containing protein</fullName>
    </recommendedName>
</protein>
<reference evidence="11 12" key="1">
    <citation type="journal article" date="2021" name="Comput. Struct. Biotechnol. J.">
        <title>De novo genome assembly of the potent medicinal plant Rehmannia glutinosa using nanopore technology.</title>
        <authorList>
            <person name="Ma L."/>
            <person name="Dong C."/>
            <person name="Song C."/>
            <person name="Wang X."/>
            <person name="Zheng X."/>
            <person name="Niu Y."/>
            <person name="Chen S."/>
            <person name="Feng W."/>
        </authorList>
    </citation>
    <scope>NUCLEOTIDE SEQUENCE [LARGE SCALE GENOMIC DNA]</scope>
    <source>
        <strain evidence="11">DH-2019</strain>
    </source>
</reference>
<feature type="region of interest" description="Disordered" evidence="9">
    <location>
        <begin position="707"/>
        <end position="727"/>
    </location>
</feature>
<dbReference type="Proteomes" id="UP001318860">
    <property type="component" value="Unassembled WGS sequence"/>
</dbReference>
<evidence type="ECO:0000313" key="11">
    <source>
        <dbReference type="EMBL" id="KAK6123304.1"/>
    </source>
</evidence>
<dbReference type="InterPro" id="IPR003265">
    <property type="entry name" value="HhH-GPD_domain"/>
</dbReference>
<feature type="compositionally biased region" description="Polar residues" evidence="9">
    <location>
        <begin position="716"/>
        <end position="727"/>
    </location>
</feature>
<evidence type="ECO:0000256" key="6">
    <source>
        <dbReference type="ARBA" id="ARBA00023014"/>
    </source>
</evidence>
<feature type="region of interest" description="Disordered" evidence="9">
    <location>
        <begin position="234"/>
        <end position="256"/>
    </location>
</feature>
<evidence type="ECO:0000256" key="9">
    <source>
        <dbReference type="SAM" id="MobiDB-lite"/>
    </source>
</evidence>
<dbReference type="InterPro" id="IPR028925">
    <property type="entry name" value="RRM_DME"/>
</dbReference>
<keyword evidence="6" id="KW-0411">Iron-sulfur</keyword>
<evidence type="ECO:0000256" key="5">
    <source>
        <dbReference type="ARBA" id="ARBA00023004"/>
    </source>
</evidence>
<dbReference type="CDD" id="cd00056">
    <property type="entry name" value="ENDO3c"/>
    <property type="match status" value="1"/>
</dbReference>
<comment type="cofactor">
    <cofactor evidence="1">
        <name>[4Fe-4S] cluster</name>
        <dbReference type="ChEBI" id="CHEBI:49883"/>
    </cofactor>
</comment>
<dbReference type="SMART" id="SM00478">
    <property type="entry name" value="ENDO3c"/>
    <property type="match status" value="1"/>
</dbReference>
<comment type="similarity">
    <text evidence="3">Belongs to the DNA glycosylase family. DEMETER subfamily.</text>
</comment>
<accession>A0ABR0UL30</accession>
<keyword evidence="4" id="KW-0479">Metal-binding</keyword>
<dbReference type="EMBL" id="JABTTQ020002578">
    <property type="protein sequence ID" value="KAK6123304.1"/>
    <property type="molecule type" value="Genomic_DNA"/>
</dbReference>
<proteinExistence type="inferred from homology"/>
<evidence type="ECO:0000256" key="1">
    <source>
        <dbReference type="ARBA" id="ARBA00001966"/>
    </source>
</evidence>
<keyword evidence="5" id="KW-0408">Iron</keyword>
<dbReference type="PANTHER" id="PTHR46213:SF13">
    <property type="entry name" value="DEMETER-LIKE PROTEIN 2-RELATED"/>
    <property type="match status" value="1"/>
</dbReference>
<sequence>MKRHRPKVYDEMKAVKPLTPKPQTPKRAKHTTKDNARAKRAKKDSPKTIVEPSKETIVEPSKEVDKELGDYNTNSCRKKLDFDSESKPNLEPKNLLVYRRRIFKCLKNSRKLAEPGTKPKAESRADMCIWKKITEDVVHPTPMKFTWSSKKKRSNISTVRRDLSSFVDDISKIEVSETFLLKASTTRTRDRDEVLHMETNESPQCPEMVGVEMDVPEHNSKTDMLPESDLKIPYVGPSNEQENENENENVSTSQDCEPKAHGFISDDAFMEALVDFVSQSIKGLHIDDKFNQLVVRDSLFNSKEKLDSNEKLDPSKKPKVDLDPETIRVWNLLMEKESGKSGNEDTDKEDDEKAKYWKKERELFEGRMDELIACLHLIQGDKRFSPWKGSVVDSVVGVFLTQNVSDHLSSNAFMSLAAKYPLPSVNVNGHNQLKIAEPLSGECDQMEKAQIDEPPFRECDQLLPMEKAQIGVDPVDGNKTSTTVRKKGKLKDKQELTNWDELRVKYSQSISKDRTDRTKDSVNWEAVRQTSVRELAKVILERGMNNLLAQRIKDFLDRLVRDHGSIDLEWLRDVPPDKAKEYLLSISGLGLKSVECVRLLTLHHRAFPVDVNISRVLVRYGWVPLQTLPEDILIHLLNEYPELDSVQKFLWPRVEHIKQRKLYQAHYHLILFGKTICTKSRPNCKACPLRAKCRHYASMCASANRLPNGSRGENMPTKSSVSSGQNSMMNTTPSMLFNVDDDFPKARNNSRDCEPIIEFPASPMHESTEIVDACAQTLDIEDLGSEDEMPTIELNDKELIKTLISYMDREDDSSKALVALGPEVAEHYRPKIKHMERLRTEHHVYISSMQDAFRTCAIYVILIWLPCRTANRGSFPLNGTYFQVNEVFADDESSQQPIDVPREWVWNLRRRALYCGTSICRWLKFSIASSKVSYALEDITE</sequence>
<dbReference type="Gene3D" id="1.10.340.30">
    <property type="entry name" value="Hypothetical protein, domain 2"/>
    <property type="match status" value="1"/>
</dbReference>
<evidence type="ECO:0000256" key="8">
    <source>
        <dbReference type="ARBA" id="ARBA00023242"/>
    </source>
</evidence>
<keyword evidence="12" id="KW-1185">Reference proteome</keyword>
<dbReference type="InterPro" id="IPR044811">
    <property type="entry name" value="DME/ROS1"/>
</dbReference>
<gene>
    <name evidence="11" type="ORF">DH2020_042955</name>
</gene>
<name>A0ABR0UL30_REHGL</name>
<evidence type="ECO:0000256" key="4">
    <source>
        <dbReference type="ARBA" id="ARBA00022723"/>
    </source>
</evidence>
<dbReference type="SUPFAM" id="SSF48150">
    <property type="entry name" value="DNA-glycosylase"/>
    <property type="match status" value="1"/>
</dbReference>